<feature type="coiled-coil region" evidence="1">
    <location>
        <begin position="103"/>
        <end position="130"/>
    </location>
</feature>
<proteinExistence type="predicted"/>
<reference evidence="2" key="1">
    <citation type="journal article" date="2015" name="Nature">
        <title>Complex archaea that bridge the gap between prokaryotes and eukaryotes.</title>
        <authorList>
            <person name="Spang A."/>
            <person name="Saw J.H."/>
            <person name="Jorgensen S.L."/>
            <person name="Zaremba-Niedzwiedzka K."/>
            <person name="Martijn J."/>
            <person name="Lind A.E."/>
            <person name="van Eijk R."/>
            <person name="Schleper C."/>
            <person name="Guy L."/>
            <person name="Ettema T.J."/>
        </authorList>
    </citation>
    <scope>NUCLEOTIDE SEQUENCE</scope>
</reference>
<comment type="caution">
    <text evidence="2">The sequence shown here is derived from an EMBL/GenBank/DDBJ whole genome shotgun (WGS) entry which is preliminary data.</text>
</comment>
<dbReference type="EMBL" id="LAZR01022344">
    <property type="protein sequence ID" value="KKL82183.1"/>
    <property type="molecule type" value="Genomic_DNA"/>
</dbReference>
<keyword evidence="1" id="KW-0175">Coiled coil</keyword>
<feature type="coiled-coil region" evidence="1">
    <location>
        <begin position="187"/>
        <end position="214"/>
    </location>
</feature>
<evidence type="ECO:0000256" key="1">
    <source>
        <dbReference type="SAM" id="Coils"/>
    </source>
</evidence>
<feature type="coiled-coil region" evidence="1">
    <location>
        <begin position="375"/>
        <end position="402"/>
    </location>
</feature>
<dbReference type="AlphaFoldDB" id="A0A0F9F7A9"/>
<name>A0A0F9F7A9_9ZZZZ</name>
<protein>
    <submittedName>
        <fullName evidence="2">Uncharacterized protein</fullName>
    </submittedName>
</protein>
<accession>A0A0F9F7A9</accession>
<gene>
    <name evidence="2" type="ORF">LCGC14_1987300</name>
</gene>
<evidence type="ECO:0000313" key="2">
    <source>
        <dbReference type="EMBL" id="KKL82183.1"/>
    </source>
</evidence>
<sequence length="490" mass="57602">RLQKELTKLENDLFVSLKNFDLDIAADIMREGNSLLLNLINDEIKAKWKSFDDDLENAKLKAELTKVIDKFFTESKILKETYQFKEIKIEVKKLLERVKKLNFTDYQKKLELFEKEILSAEENYNKSLSEIVGLEKLIKDNQANNLLDDVLKNCEKILKIADSINKSDILDSYSTIVKQTESSIEENRLFEENQNKLKQELSNLEKSLTSALKKFEISKASEIIEKGNKNLHELIDENIKKQWASLKADFITAKKKKELMDKIDIFIEESNELKNNFKFKELDSNIENFVSHLQELKIPNYWKKIENVRSTVTSIREEFNKTQEKIKDLGVKVDECQQKKLLDDTLGYCEDIIKFAKAIKKSDLIKKYSTIIELTNQAIEKRRIFEEKQRELEQELSLLEKDFTSSLKIMQLEKVGEIIQKGKMALVELVDEEIKIKWVEFENKYLKAKSLIETIEHLSKNGLQVLETKEYEESLKFYKQIVEQIESYES</sequence>
<organism evidence="2">
    <name type="scientific">marine sediment metagenome</name>
    <dbReference type="NCBI Taxonomy" id="412755"/>
    <lineage>
        <taxon>unclassified sequences</taxon>
        <taxon>metagenomes</taxon>
        <taxon>ecological metagenomes</taxon>
    </lineage>
</organism>
<feature type="non-terminal residue" evidence="2">
    <location>
        <position position="1"/>
    </location>
</feature>